<gene>
    <name evidence="1" type="ORF">A7M90_04700</name>
</gene>
<name>A0A1S2FXS0_ACIBA</name>
<dbReference type="Proteomes" id="UP000179937">
    <property type="component" value="Unassembled WGS sequence"/>
</dbReference>
<proteinExistence type="predicted"/>
<organism evidence="1 2">
    <name type="scientific">Acinetobacter baumannii</name>
    <dbReference type="NCBI Taxonomy" id="470"/>
    <lineage>
        <taxon>Bacteria</taxon>
        <taxon>Pseudomonadati</taxon>
        <taxon>Pseudomonadota</taxon>
        <taxon>Gammaproteobacteria</taxon>
        <taxon>Moraxellales</taxon>
        <taxon>Moraxellaceae</taxon>
        <taxon>Acinetobacter</taxon>
        <taxon>Acinetobacter calcoaceticus/baumannii complex</taxon>
    </lineage>
</organism>
<dbReference type="AlphaFoldDB" id="A0A1S2FXS0"/>
<comment type="caution">
    <text evidence="1">The sequence shown here is derived from an EMBL/GenBank/DDBJ whole genome shotgun (WGS) entry which is preliminary data.</text>
</comment>
<sequence length="71" mass="8429">MLLVIWIPVFRLLVMVRMGETGFMEWTEHKSLSITNKYIKFDNTIRIFITIDVFALENALIGVCVWIYFMP</sequence>
<evidence type="ECO:0000313" key="2">
    <source>
        <dbReference type="Proteomes" id="UP000179937"/>
    </source>
</evidence>
<dbReference type="EMBL" id="LYKI01000023">
    <property type="protein sequence ID" value="OIG72350.1"/>
    <property type="molecule type" value="Genomic_DNA"/>
</dbReference>
<evidence type="ECO:0000313" key="1">
    <source>
        <dbReference type="EMBL" id="OIG72350.1"/>
    </source>
</evidence>
<protein>
    <submittedName>
        <fullName evidence="1">Uncharacterized protein</fullName>
    </submittedName>
</protein>
<accession>A0A1S2FXS0</accession>
<reference evidence="1 2" key="1">
    <citation type="submission" date="2016-05" db="EMBL/GenBank/DDBJ databases">
        <title>The evolution of Acinetobacter baumannii in vivo.</title>
        <authorList>
            <person name="Hua X."/>
            <person name="Yu Y."/>
        </authorList>
    </citation>
    <scope>NUCLEOTIDE SEQUENCE [LARGE SCALE GENOMIC DNA]</scope>
    <source>
        <strain evidence="1 2">XH647</strain>
    </source>
</reference>